<evidence type="ECO:0000313" key="2">
    <source>
        <dbReference type="EMBL" id="KIJ90176.1"/>
    </source>
</evidence>
<protein>
    <recommendedName>
        <fullName evidence="4">NACHT domain-containing protein</fullName>
    </recommendedName>
</protein>
<feature type="compositionally biased region" description="Polar residues" evidence="1">
    <location>
        <begin position="106"/>
        <end position="132"/>
    </location>
</feature>
<gene>
    <name evidence="2" type="ORF">K443DRAFT_15452</name>
</gene>
<feature type="region of interest" description="Disordered" evidence="1">
    <location>
        <begin position="106"/>
        <end position="138"/>
    </location>
</feature>
<evidence type="ECO:0000313" key="3">
    <source>
        <dbReference type="Proteomes" id="UP000054477"/>
    </source>
</evidence>
<dbReference type="HOGENOM" id="CLU_715847_0_0_1"/>
<dbReference type="AlphaFoldDB" id="A0A0C9WXP1"/>
<evidence type="ECO:0008006" key="4">
    <source>
        <dbReference type="Google" id="ProtNLM"/>
    </source>
</evidence>
<organism evidence="2 3">
    <name type="scientific">Laccaria amethystina LaAM-08-1</name>
    <dbReference type="NCBI Taxonomy" id="1095629"/>
    <lineage>
        <taxon>Eukaryota</taxon>
        <taxon>Fungi</taxon>
        <taxon>Dikarya</taxon>
        <taxon>Basidiomycota</taxon>
        <taxon>Agaricomycotina</taxon>
        <taxon>Agaricomycetes</taxon>
        <taxon>Agaricomycetidae</taxon>
        <taxon>Agaricales</taxon>
        <taxon>Agaricineae</taxon>
        <taxon>Hydnangiaceae</taxon>
        <taxon>Laccaria</taxon>
    </lineage>
</organism>
<feature type="compositionally biased region" description="Low complexity" evidence="1">
    <location>
        <begin position="49"/>
        <end position="67"/>
    </location>
</feature>
<dbReference type="STRING" id="1095629.A0A0C9WXP1"/>
<reference evidence="3" key="2">
    <citation type="submission" date="2015-01" db="EMBL/GenBank/DDBJ databases">
        <title>Evolutionary Origins and Diversification of the Mycorrhizal Mutualists.</title>
        <authorList>
            <consortium name="DOE Joint Genome Institute"/>
            <consortium name="Mycorrhizal Genomics Consortium"/>
            <person name="Kohler A."/>
            <person name="Kuo A."/>
            <person name="Nagy L.G."/>
            <person name="Floudas D."/>
            <person name="Copeland A."/>
            <person name="Barry K.W."/>
            <person name="Cichocki N."/>
            <person name="Veneault-Fourrey C."/>
            <person name="LaButti K."/>
            <person name="Lindquist E.A."/>
            <person name="Lipzen A."/>
            <person name="Lundell T."/>
            <person name="Morin E."/>
            <person name="Murat C."/>
            <person name="Riley R."/>
            <person name="Ohm R."/>
            <person name="Sun H."/>
            <person name="Tunlid A."/>
            <person name="Henrissat B."/>
            <person name="Grigoriev I.V."/>
            <person name="Hibbett D.S."/>
            <person name="Martin F."/>
        </authorList>
    </citation>
    <scope>NUCLEOTIDE SEQUENCE [LARGE SCALE GENOMIC DNA]</scope>
    <source>
        <strain evidence="3">LaAM-08-1</strain>
    </source>
</reference>
<dbReference type="OrthoDB" id="3269932at2759"/>
<dbReference type="InterPro" id="IPR059179">
    <property type="entry name" value="MLKL-like_MCAfunc"/>
</dbReference>
<dbReference type="CDD" id="cd21037">
    <property type="entry name" value="MLKL_NTD"/>
    <property type="match status" value="1"/>
</dbReference>
<dbReference type="Proteomes" id="UP000054477">
    <property type="component" value="Unassembled WGS sequence"/>
</dbReference>
<reference evidence="2 3" key="1">
    <citation type="submission" date="2014-04" db="EMBL/GenBank/DDBJ databases">
        <authorList>
            <consortium name="DOE Joint Genome Institute"/>
            <person name="Kuo A."/>
            <person name="Kohler A."/>
            <person name="Nagy L.G."/>
            <person name="Floudas D."/>
            <person name="Copeland A."/>
            <person name="Barry K.W."/>
            <person name="Cichocki N."/>
            <person name="Veneault-Fourrey C."/>
            <person name="LaButti K."/>
            <person name="Lindquist E.A."/>
            <person name="Lipzen A."/>
            <person name="Lundell T."/>
            <person name="Morin E."/>
            <person name="Murat C."/>
            <person name="Sun H."/>
            <person name="Tunlid A."/>
            <person name="Henrissat B."/>
            <person name="Grigoriev I.V."/>
            <person name="Hibbett D.S."/>
            <person name="Martin F."/>
            <person name="Nordberg H.P."/>
            <person name="Cantor M.N."/>
            <person name="Hua S.X."/>
        </authorList>
    </citation>
    <scope>NUCLEOTIDE SEQUENCE [LARGE SCALE GENOMIC DNA]</scope>
    <source>
        <strain evidence="2 3">LaAM-08-1</strain>
    </source>
</reference>
<accession>A0A0C9WXP1</accession>
<proteinExistence type="predicted"/>
<feature type="region of interest" description="Disordered" evidence="1">
    <location>
        <begin position="1"/>
        <end position="70"/>
    </location>
</feature>
<evidence type="ECO:0000256" key="1">
    <source>
        <dbReference type="SAM" id="MobiDB-lite"/>
    </source>
</evidence>
<name>A0A0C9WXP1_9AGAR</name>
<feature type="compositionally biased region" description="Polar residues" evidence="1">
    <location>
        <begin position="27"/>
        <end position="36"/>
    </location>
</feature>
<dbReference type="InterPro" id="IPR027417">
    <property type="entry name" value="P-loop_NTPase"/>
</dbReference>
<sequence>MAKHNSQSSKQSKPSSRFNIFKRPISPASSDQNQGWSLKLPKLFRKSRSTTPTQSTSSLPLVSSTVDSHGETALEPSIATTPSGHPTLAPLPASFSVVQDQLKPSAQQAALTTTSLDQSHGLVSNPPENRQTAPKPGSSIKDILGVTGRAITTLAKRLPDIADPNPVKVALGLVKLIIEIQQAVADNMDTVKRRLNSTRAQLETVEKELDGWTPKTAQERQCINSFILTLIKELKEFEKLGDEWFGRKIVNHEAEKGRITEIFERINEAREQFKLAINIRVFKGVNEIEIASRTVLLDRLERLKPSKIAHYKYDLEGEEERHVRRVICTPGTRVRILDDIITWANNTSPGSPDIYWLFGQAGSGKSTIAYSVARRFESAVRGDSAF</sequence>
<keyword evidence="3" id="KW-1185">Reference proteome</keyword>
<feature type="compositionally biased region" description="Low complexity" evidence="1">
    <location>
        <begin position="1"/>
        <end position="16"/>
    </location>
</feature>
<dbReference type="EMBL" id="KN839261">
    <property type="protein sequence ID" value="KIJ90176.1"/>
    <property type="molecule type" value="Genomic_DNA"/>
</dbReference>
<dbReference type="SUPFAM" id="SSF52540">
    <property type="entry name" value="P-loop containing nucleoside triphosphate hydrolases"/>
    <property type="match status" value="1"/>
</dbReference>